<gene>
    <name evidence="2" type="ORF">Pdw03_0634</name>
</gene>
<feature type="compositionally biased region" description="Polar residues" evidence="1">
    <location>
        <begin position="44"/>
        <end position="55"/>
    </location>
</feature>
<sequence>MLLRRPPGLEVQHILALDGVLRSTPYTSQNPRNESERYGKIWKSPNSTIKQSDTPVPSLDIDAGSWPPGTHRTGHIPETPDESLTWLGSYCR</sequence>
<evidence type="ECO:0000313" key="3">
    <source>
        <dbReference type="Proteomes" id="UP000595662"/>
    </source>
</evidence>
<feature type="region of interest" description="Disordered" evidence="1">
    <location>
        <begin position="22"/>
        <end position="79"/>
    </location>
</feature>
<proteinExistence type="predicted"/>
<dbReference type="Proteomes" id="UP000595662">
    <property type="component" value="Chromosome 4"/>
</dbReference>
<protein>
    <submittedName>
        <fullName evidence="2">Uncharacterized protein</fullName>
    </submittedName>
</protein>
<evidence type="ECO:0000313" key="2">
    <source>
        <dbReference type="EMBL" id="QQK45736.1"/>
    </source>
</evidence>
<reference evidence="2 3" key="1">
    <citation type="submission" date="2020-08" db="EMBL/GenBank/DDBJ databases">
        <title>The completed genome sequence of the pathogenic ascomycete fungus Penicillium digitatum.</title>
        <authorList>
            <person name="Wang M."/>
        </authorList>
    </citation>
    <scope>NUCLEOTIDE SEQUENCE [LARGE SCALE GENOMIC DNA]</scope>
    <source>
        <strain evidence="2 3">PdW03</strain>
    </source>
</reference>
<dbReference type="GeneID" id="90952171"/>
<dbReference type="AlphaFoldDB" id="A0A7T7BMZ0"/>
<organism evidence="2 3">
    <name type="scientific">Penicillium digitatum</name>
    <name type="common">Green mold</name>
    <dbReference type="NCBI Taxonomy" id="36651"/>
    <lineage>
        <taxon>Eukaryota</taxon>
        <taxon>Fungi</taxon>
        <taxon>Dikarya</taxon>
        <taxon>Ascomycota</taxon>
        <taxon>Pezizomycotina</taxon>
        <taxon>Eurotiomycetes</taxon>
        <taxon>Eurotiomycetidae</taxon>
        <taxon>Eurotiales</taxon>
        <taxon>Aspergillaceae</taxon>
        <taxon>Penicillium</taxon>
    </lineage>
</organism>
<dbReference type="EMBL" id="CP060777">
    <property type="protein sequence ID" value="QQK45736.1"/>
    <property type="molecule type" value="Genomic_DNA"/>
</dbReference>
<name>A0A7T7BMZ0_PENDI</name>
<dbReference type="RefSeq" id="XP_065957400.1">
    <property type="nucleotide sequence ID" value="XM_066099673.1"/>
</dbReference>
<accession>A0A7T7BMZ0</accession>
<evidence type="ECO:0000256" key="1">
    <source>
        <dbReference type="SAM" id="MobiDB-lite"/>
    </source>
</evidence>